<name>A0ABW8U9P2_9GAMM</name>
<gene>
    <name evidence="1" type="ORF">ACJHVH_09340</name>
</gene>
<evidence type="ECO:0000313" key="1">
    <source>
        <dbReference type="EMBL" id="MFL1733172.1"/>
    </source>
</evidence>
<keyword evidence="2" id="KW-1185">Reference proteome</keyword>
<evidence type="ECO:0000313" key="2">
    <source>
        <dbReference type="Proteomes" id="UP001624684"/>
    </source>
</evidence>
<organism evidence="1 2">
    <name type="scientific">Moraxella oculi</name>
    <dbReference type="NCBI Taxonomy" id="2940516"/>
    <lineage>
        <taxon>Bacteria</taxon>
        <taxon>Pseudomonadati</taxon>
        <taxon>Pseudomonadota</taxon>
        <taxon>Gammaproteobacteria</taxon>
        <taxon>Moraxellales</taxon>
        <taxon>Moraxellaceae</taxon>
        <taxon>Moraxella</taxon>
    </lineage>
</organism>
<reference evidence="1 2" key="1">
    <citation type="submission" date="2024-11" db="EMBL/GenBank/DDBJ databases">
        <title>First Report of Moraxella oculi in Brazil in an Infectious Bovine Keratoconjunctivitis Outbreak.</title>
        <authorList>
            <person name="Carvalho C.V."/>
            <person name="Domingues R."/>
            <person name="Coutinho C."/>
            <person name="Honorio N.T.B.S."/>
            <person name="Faza D.R.L.R."/>
            <person name="Carvalho W.A."/>
            <person name="Machado A.B.F."/>
            <person name="Martins M.F."/>
            <person name="Gaspar E.B."/>
        </authorList>
    </citation>
    <scope>NUCLEOTIDE SEQUENCE [LARGE SCALE GENOMIC DNA]</scope>
    <source>
        <strain evidence="1 2">2117LE</strain>
    </source>
</reference>
<protein>
    <submittedName>
        <fullName evidence="1">Uncharacterized protein</fullName>
    </submittedName>
</protein>
<sequence length="184" mass="19681">PEEVAIAVVTGGAGGYVIKAGGKVISKVFKSKGEAQRVLGGAGKARYNNPQTHREDLARQAGIPRDIINNPTDIWGKTTNQIKQSLEMDGAVVAKKPPKAGSSGNGQVYEVKGGSAGIKEFEYHSGGGVHGASYYKIVKNDGTIIKIIDQNSGYKPGTITKKQIYLNPKGDRLRYENGKWVIVK</sequence>
<comment type="caution">
    <text evidence="1">The sequence shown here is derived from an EMBL/GenBank/DDBJ whole genome shotgun (WGS) entry which is preliminary data.</text>
</comment>
<proteinExistence type="predicted"/>
<dbReference type="RefSeq" id="WP_407069648.1">
    <property type="nucleotide sequence ID" value="NZ_JBJJXE010000046.1"/>
</dbReference>
<dbReference type="EMBL" id="JBJJXE010000046">
    <property type="protein sequence ID" value="MFL1733172.1"/>
    <property type="molecule type" value="Genomic_DNA"/>
</dbReference>
<dbReference type="Proteomes" id="UP001624684">
    <property type="component" value="Unassembled WGS sequence"/>
</dbReference>
<accession>A0ABW8U9P2</accession>
<feature type="non-terminal residue" evidence="1">
    <location>
        <position position="1"/>
    </location>
</feature>